<dbReference type="RefSeq" id="WP_284485814.1">
    <property type="nucleotide sequence ID" value="NZ_JASNJE010000013.1"/>
</dbReference>
<dbReference type="Proteomes" id="UP001227126">
    <property type="component" value="Unassembled WGS sequence"/>
</dbReference>
<gene>
    <name evidence="2" type="ORF">QO034_12220</name>
</gene>
<proteinExistence type="predicted"/>
<sequence>MNTQIETMATHLLSPSTERPRPALALHPEVALAMARVHEACGAARSK</sequence>
<reference evidence="2 3" key="1">
    <citation type="submission" date="2023-05" db="EMBL/GenBank/DDBJ databases">
        <title>Sedimentitalea sp. nov. JM2-8.</title>
        <authorList>
            <person name="Huang J."/>
        </authorList>
    </citation>
    <scope>NUCLEOTIDE SEQUENCE [LARGE SCALE GENOMIC DNA]</scope>
    <source>
        <strain evidence="2 3">JM2-8</strain>
    </source>
</reference>
<evidence type="ECO:0000313" key="3">
    <source>
        <dbReference type="Proteomes" id="UP001227126"/>
    </source>
</evidence>
<comment type="caution">
    <text evidence="2">The sequence shown here is derived from an EMBL/GenBank/DDBJ whole genome shotgun (WGS) entry which is preliminary data.</text>
</comment>
<organism evidence="2 3">
    <name type="scientific">Sedimentitalea xiamensis</name>
    <dbReference type="NCBI Taxonomy" id="3050037"/>
    <lineage>
        <taxon>Bacteria</taxon>
        <taxon>Pseudomonadati</taxon>
        <taxon>Pseudomonadota</taxon>
        <taxon>Alphaproteobacteria</taxon>
        <taxon>Rhodobacterales</taxon>
        <taxon>Paracoccaceae</taxon>
        <taxon>Sedimentitalea</taxon>
    </lineage>
</organism>
<evidence type="ECO:0000313" key="2">
    <source>
        <dbReference type="EMBL" id="MDK3073879.1"/>
    </source>
</evidence>
<feature type="region of interest" description="Disordered" evidence="1">
    <location>
        <begin position="1"/>
        <end position="20"/>
    </location>
</feature>
<keyword evidence="3" id="KW-1185">Reference proteome</keyword>
<evidence type="ECO:0000256" key="1">
    <source>
        <dbReference type="SAM" id="MobiDB-lite"/>
    </source>
</evidence>
<dbReference type="EMBL" id="JASNJE010000013">
    <property type="protein sequence ID" value="MDK3073879.1"/>
    <property type="molecule type" value="Genomic_DNA"/>
</dbReference>
<accession>A0ABT7FFH3</accession>
<name>A0ABT7FFH3_9RHOB</name>
<feature type="compositionally biased region" description="Polar residues" evidence="1">
    <location>
        <begin position="1"/>
        <end position="17"/>
    </location>
</feature>
<protein>
    <submittedName>
        <fullName evidence="2">Uncharacterized protein</fullName>
    </submittedName>
</protein>